<dbReference type="Gene3D" id="3.90.1150.10">
    <property type="entry name" value="Aspartate Aminotransferase, domain 1"/>
    <property type="match status" value="1"/>
</dbReference>
<evidence type="ECO:0000313" key="2">
    <source>
        <dbReference type="EMBL" id="GFC78075.1"/>
    </source>
</evidence>
<name>A0A699QX94_TANCI</name>
<gene>
    <name evidence="2" type="ORF">Tci_850045</name>
</gene>
<dbReference type="AlphaFoldDB" id="A0A699QX94"/>
<dbReference type="InterPro" id="IPR015424">
    <property type="entry name" value="PyrdxlP-dep_Trfase"/>
</dbReference>
<dbReference type="PANTHER" id="PTHR45688">
    <property type="match status" value="1"/>
</dbReference>
<dbReference type="EMBL" id="BKCJ011063941">
    <property type="protein sequence ID" value="GFC78075.1"/>
    <property type="molecule type" value="Genomic_DNA"/>
</dbReference>
<dbReference type="GO" id="GO:0005739">
    <property type="term" value="C:mitochondrion"/>
    <property type="evidence" value="ECO:0007669"/>
    <property type="project" value="TreeGrafter"/>
</dbReference>
<dbReference type="InterPro" id="IPR015422">
    <property type="entry name" value="PyrdxlP-dep_Trfase_small"/>
</dbReference>
<protein>
    <submittedName>
        <fullName evidence="2">Uncharacterized protein</fullName>
    </submittedName>
</protein>
<accession>A0A699QX94</accession>
<feature type="non-terminal residue" evidence="2">
    <location>
        <position position="167"/>
    </location>
</feature>
<dbReference type="SUPFAM" id="SSF53383">
    <property type="entry name" value="PLP-dependent transferases"/>
    <property type="match status" value="1"/>
</dbReference>
<comment type="similarity">
    <text evidence="1">Belongs to the class-III pyridoxal-phosphate-dependent aminotransferase family.</text>
</comment>
<dbReference type="PANTHER" id="PTHR45688:SF13">
    <property type="entry name" value="ALANINE--GLYOXYLATE AMINOTRANSFERASE 2-LIKE"/>
    <property type="match status" value="1"/>
</dbReference>
<proteinExistence type="inferred from homology"/>
<feature type="non-terminal residue" evidence="2">
    <location>
        <position position="1"/>
    </location>
</feature>
<reference evidence="2" key="1">
    <citation type="journal article" date="2019" name="Sci. Rep.">
        <title>Draft genome of Tanacetum cinerariifolium, the natural source of mosquito coil.</title>
        <authorList>
            <person name="Yamashiro T."/>
            <person name="Shiraishi A."/>
            <person name="Satake H."/>
            <person name="Nakayama K."/>
        </authorList>
    </citation>
    <scope>NUCLEOTIDE SEQUENCE</scope>
</reference>
<sequence length="167" mass="18169">GGRDVLSVLEAYHGWSVATDAISTSIADNPQALSTRPDWVHPVVAPNTYRGEARGADSTPFYLKSVDAHLARLAEQGRQVAALEAEGYFFSSSGGSPVSCRIGMAVLDVMEEERLWENAQNHLPVRPLAGVGHLHAADRRLPEHPQDQAADGYHSTQCRLLCRPCLE</sequence>
<comment type="caution">
    <text evidence="2">The sequence shown here is derived from an EMBL/GenBank/DDBJ whole genome shotgun (WGS) entry which is preliminary data.</text>
</comment>
<evidence type="ECO:0000256" key="1">
    <source>
        <dbReference type="ARBA" id="ARBA00008954"/>
    </source>
</evidence>
<organism evidence="2">
    <name type="scientific">Tanacetum cinerariifolium</name>
    <name type="common">Dalmatian daisy</name>
    <name type="synonym">Chrysanthemum cinerariifolium</name>
    <dbReference type="NCBI Taxonomy" id="118510"/>
    <lineage>
        <taxon>Eukaryota</taxon>
        <taxon>Viridiplantae</taxon>
        <taxon>Streptophyta</taxon>
        <taxon>Embryophyta</taxon>
        <taxon>Tracheophyta</taxon>
        <taxon>Spermatophyta</taxon>
        <taxon>Magnoliopsida</taxon>
        <taxon>eudicotyledons</taxon>
        <taxon>Gunneridae</taxon>
        <taxon>Pentapetalae</taxon>
        <taxon>asterids</taxon>
        <taxon>campanulids</taxon>
        <taxon>Asterales</taxon>
        <taxon>Asteraceae</taxon>
        <taxon>Asteroideae</taxon>
        <taxon>Anthemideae</taxon>
        <taxon>Anthemidinae</taxon>
        <taxon>Tanacetum</taxon>
    </lineage>
</organism>